<evidence type="ECO:0000256" key="5">
    <source>
        <dbReference type="SAM" id="Phobius"/>
    </source>
</evidence>
<dbReference type="InterPro" id="IPR043504">
    <property type="entry name" value="Peptidase_S1_PA_chymotrypsin"/>
</dbReference>
<dbReference type="SUPFAM" id="SSF50494">
    <property type="entry name" value="Trypsin-like serine proteases"/>
    <property type="match status" value="1"/>
</dbReference>
<keyword evidence="5" id="KW-0472">Membrane</keyword>
<accession>A0A554W787</accession>
<dbReference type="Gene3D" id="2.40.10.10">
    <property type="entry name" value="Trypsin-like serine proteases"/>
    <property type="match status" value="2"/>
</dbReference>
<comment type="caution">
    <text evidence="7">The sequence shown here is derived from an EMBL/GenBank/DDBJ whole genome shotgun (WGS) entry which is preliminary data.</text>
</comment>
<dbReference type="InterPro" id="IPR036034">
    <property type="entry name" value="PDZ_sf"/>
</dbReference>
<dbReference type="SMART" id="SM00228">
    <property type="entry name" value="PDZ"/>
    <property type="match status" value="1"/>
</dbReference>
<dbReference type="RefSeq" id="WP_143890537.1">
    <property type="nucleotide sequence ID" value="NZ_VJNB01000007.1"/>
</dbReference>
<protein>
    <submittedName>
        <fullName evidence="7">Periplasmic serine endoprotease DegP</fullName>
        <ecNumber evidence="7">3.4.21.107</ecNumber>
    </submittedName>
</protein>
<dbReference type="PANTHER" id="PTHR43343">
    <property type="entry name" value="PEPTIDASE S12"/>
    <property type="match status" value="1"/>
</dbReference>
<keyword evidence="2 7" id="KW-0645">Protease</keyword>
<evidence type="ECO:0000256" key="3">
    <source>
        <dbReference type="ARBA" id="ARBA00022801"/>
    </source>
</evidence>
<keyword evidence="3 7" id="KW-0378">Hydrolase</keyword>
<dbReference type="GO" id="GO:0006508">
    <property type="term" value="P:proteolysis"/>
    <property type="evidence" value="ECO:0007669"/>
    <property type="project" value="UniProtKB-KW"/>
</dbReference>
<organism evidence="7 8">
    <name type="scientific">Tepidimonas alkaliphilus</name>
    <dbReference type="NCBI Taxonomy" id="2588942"/>
    <lineage>
        <taxon>Bacteria</taxon>
        <taxon>Pseudomonadati</taxon>
        <taxon>Pseudomonadota</taxon>
        <taxon>Betaproteobacteria</taxon>
        <taxon>Burkholderiales</taxon>
        <taxon>Tepidimonas</taxon>
    </lineage>
</organism>
<reference evidence="7 8" key="1">
    <citation type="submission" date="2019-07" db="EMBL/GenBank/DDBJ databases">
        <title>Tepidimonas alkaliphilus YIM 72238 draft genome.</title>
        <authorList>
            <person name="Da Costa M.S."/>
            <person name="Froufe H.J.C."/>
            <person name="Egas C."/>
            <person name="Albuquerque L."/>
        </authorList>
    </citation>
    <scope>NUCLEOTIDE SEQUENCE [LARGE SCALE GENOMIC DNA]</scope>
    <source>
        <strain evidence="7 8">YIM 72238</strain>
    </source>
</reference>
<dbReference type="PRINTS" id="PR00834">
    <property type="entry name" value="PROTEASES2C"/>
</dbReference>
<dbReference type="PANTHER" id="PTHR43343:SF3">
    <property type="entry name" value="PROTEASE DO-LIKE 8, CHLOROPLASTIC"/>
    <property type="match status" value="1"/>
</dbReference>
<dbReference type="Pfam" id="PF13180">
    <property type="entry name" value="PDZ_2"/>
    <property type="match status" value="1"/>
</dbReference>
<keyword evidence="8" id="KW-1185">Reference proteome</keyword>
<evidence type="ECO:0000259" key="6">
    <source>
        <dbReference type="PROSITE" id="PS50106"/>
    </source>
</evidence>
<keyword evidence="4" id="KW-0720">Serine protease</keyword>
<evidence type="ECO:0000256" key="2">
    <source>
        <dbReference type="ARBA" id="ARBA00022670"/>
    </source>
</evidence>
<dbReference type="AlphaFoldDB" id="A0A554W787"/>
<dbReference type="InterPro" id="IPR001940">
    <property type="entry name" value="Peptidase_S1C"/>
</dbReference>
<evidence type="ECO:0000313" key="7">
    <source>
        <dbReference type="EMBL" id="TSE19434.1"/>
    </source>
</evidence>
<dbReference type="GO" id="GO:0004252">
    <property type="term" value="F:serine-type endopeptidase activity"/>
    <property type="evidence" value="ECO:0007669"/>
    <property type="project" value="InterPro"/>
</dbReference>
<sequence>MAMQDASPHGSRPAAPRGDPVVRRLLWLALLVALLMAWWRLLPGLAQRWTPAAPAPAAERTVTPRGDLAADERATIELFEKARDSVVFISTAQVVRDAWTRNVWEVPRGTGSGFIWDDAGHVVTNYHVIEGASSATVRLADGRDYRAALVGASPAHDIAVLRIGVGFKRPPPVPVGTSHDLKVGQKVFAIGNPFGLDWTLTTGIVSALDRTLDGGPGKPPIEHLIQTDAAINPGNSGGPLLDSAGRLIGINTAIYSPSGASAGIGFAVPVDTVARVVPQLIQHGRYVRPALGIEVDETLNQRLAAATGVEGVYVLRVQPRGAAEQAGLQGVRMTPEGLVPGDVIVAVEGKPVSGVGPLLARLDDFRVGDTVRLSVRRGEQTREVTVTLQPGV</sequence>
<evidence type="ECO:0000256" key="4">
    <source>
        <dbReference type="ARBA" id="ARBA00022825"/>
    </source>
</evidence>
<keyword evidence="5" id="KW-0812">Transmembrane</keyword>
<dbReference type="PROSITE" id="PS50106">
    <property type="entry name" value="PDZ"/>
    <property type="match status" value="1"/>
</dbReference>
<proteinExistence type="inferred from homology"/>
<dbReference type="InterPro" id="IPR009003">
    <property type="entry name" value="Peptidase_S1_PA"/>
</dbReference>
<dbReference type="InterPro" id="IPR051201">
    <property type="entry name" value="Chloro_Bact_Ser_Proteases"/>
</dbReference>
<evidence type="ECO:0000256" key="1">
    <source>
        <dbReference type="ARBA" id="ARBA00010541"/>
    </source>
</evidence>
<gene>
    <name evidence="7" type="primary">degP_2</name>
    <name evidence="7" type="ORF">Talka_01523</name>
</gene>
<dbReference type="EC" id="3.4.21.107" evidence="7"/>
<keyword evidence="5" id="KW-1133">Transmembrane helix</keyword>
<dbReference type="Pfam" id="PF13365">
    <property type="entry name" value="Trypsin_2"/>
    <property type="match status" value="1"/>
</dbReference>
<dbReference type="FunFam" id="2.40.10.10:FF:000001">
    <property type="entry name" value="Periplasmic serine protease DegS"/>
    <property type="match status" value="1"/>
</dbReference>
<dbReference type="OrthoDB" id="8520726at2"/>
<dbReference type="SUPFAM" id="SSF50156">
    <property type="entry name" value="PDZ domain-like"/>
    <property type="match status" value="1"/>
</dbReference>
<feature type="domain" description="PDZ" evidence="6">
    <location>
        <begin position="280"/>
        <end position="379"/>
    </location>
</feature>
<dbReference type="Proteomes" id="UP000315736">
    <property type="component" value="Unassembled WGS sequence"/>
</dbReference>
<dbReference type="InterPro" id="IPR001478">
    <property type="entry name" value="PDZ"/>
</dbReference>
<feature type="transmembrane region" description="Helical" evidence="5">
    <location>
        <begin position="21"/>
        <end position="41"/>
    </location>
</feature>
<comment type="similarity">
    <text evidence="1">Belongs to the peptidase S1C family.</text>
</comment>
<dbReference type="Gene3D" id="2.30.42.10">
    <property type="match status" value="1"/>
</dbReference>
<dbReference type="EMBL" id="VJNB01000007">
    <property type="protein sequence ID" value="TSE19434.1"/>
    <property type="molecule type" value="Genomic_DNA"/>
</dbReference>
<evidence type="ECO:0000313" key="8">
    <source>
        <dbReference type="Proteomes" id="UP000315736"/>
    </source>
</evidence>
<name>A0A554W787_9BURK</name>